<dbReference type="AlphaFoldDB" id="A0A2T7P321"/>
<dbReference type="InterPro" id="IPR002048">
    <property type="entry name" value="EF_hand_dom"/>
</dbReference>
<evidence type="ECO:0000256" key="2">
    <source>
        <dbReference type="ARBA" id="ARBA00022737"/>
    </source>
</evidence>
<feature type="domain" description="EF-hand" evidence="5">
    <location>
        <begin position="160"/>
        <end position="195"/>
    </location>
</feature>
<dbReference type="PROSITE" id="PS50222">
    <property type="entry name" value="EF_HAND_2"/>
    <property type="match status" value="3"/>
</dbReference>
<feature type="compositionally biased region" description="Acidic residues" evidence="4">
    <location>
        <begin position="16"/>
        <end position="36"/>
    </location>
</feature>
<feature type="compositionally biased region" description="Basic and acidic residues" evidence="4">
    <location>
        <begin position="1"/>
        <end position="15"/>
    </location>
</feature>
<dbReference type="OrthoDB" id="6096265at2759"/>
<accession>A0A2T7P321</accession>
<keyword evidence="3" id="KW-0106">Calcium</keyword>
<evidence type="ECO:0000256" key="1">
    <source>
        <dbReference type="ARBA" id="ARBA00022723"/>
    </source>
</evidence>
<keyword evidence="7" id="KW-1185">Reference proteome</keyword>
<evidence type="ECO:0000313" key="6">
    <source>
        <dbReference type="EMBL" id="PVD27827.1"/>
    </source>
</evidence>
<dbReference type="Pfam" id="PF13202">
    <property type="entry name" value="EF-hand_5"/>
    <property type="match status" value="4"/>
</dbReference>
<name>A0A2T7P321_POMCA</name>
<feature type="region of interest" description="Disordered" evidence="4">
    <location>
        <begin position="1"/>
        <end position="47"/>
    </location>
</feature>
<dbReference type="SUPFAM" id="SSF47473">
    <property type="entry name" value="EF-hand"/>
    <property type="match status" value="2"/>
</dbReference>
<dbReference type="GO" id="GO:0005509">
    <property type="term" value="F:calcium ion binding"/>
    <property type="evidence" value="ECO:0007669"/>
    <property type="project" value="InterPro"/>
</dbReference>
<comment type="caution">
    <text evidence="6">The sequence shown here is derived from an EMBL/GenBank/DDBJ whole genome shotgun (WGS) entry which is preliminary data.</text>
</comment>
<evidence type="ECO:0000256" key="3">
    <source>
        <dbReference type="ARBA" id="ARBA00022837"/>
    </source>
</evidence>
<sequence length="247" mass="27898">MLHKTVDDVNEVDNHDDYDEKEDDNDNWDDDEEEEEKNEKENSNSEDFFSVADLDGDGVLQQDEIQADFNKKDINGDGYISLSELIKSFASSWSLEFKMGAFIYYDKLDGNEDGVIDQSAFLSAMKIMDSNIWNGVAKESKENSNSEDFSVVDLDGDGVLQLDELLADFNKNDINGDGYISLSEFLSSYASSWPLVFNMGSFIYYDKLDGNEDGVIDQSVSLSVIKIMDSDGDGEISREEFERNIQK</sequence>
<dbReference type="SMART" id="SM00054">
    <property type="entry name" value="EFh"/>
    <property type="match status" value="3"/>
</dbReference>
<dbReference type="PANTHER" id="PTHR10827:SF98">
    <property type="entry name" value="45 KDA CALCIUM-BINDING PROTEIN"/>
    <property type="match status" value="1"/>
</dbReference>
<reference evidence="6 7" key="1">
    <citation type="submission" date="2018-04" db="EMBL/GenBank/DDBJ databases">
        <title>The genome of golden apple snail Pomacea canaliculata provides insight into stress tolerance and invasive adaptation.</title>
        <authorList>
            <person name="Liu C."/>
            <person name="Liu B."/>
            <person name="Ren Y."/>
            <person name="Zhang Y."/>
            <person name="Wang H."/>
            <person name="Li S."/>
            <person name="Jiang F."/>
            <person name="Yin L."/>
            <person name="Zhang G."/>
            <person name="Qian W."/>
            <person name="Fan W."/>
        </authorList>
    </citation>
    <scope>NUCLEOTIDE SEQUENCE [LARGE SCALE GENOMIC DNA]</scope>
    <source>
        <strain evidence="6">SZHN2017</strain>
        <tissue evidence="6">Muscle</tissue>
    </source>
</reference>
<dbReference type="Proteomes" id="UP000245119">
    <property type="component" value="Linkage Group LG7"/>
</dbReference>
<feature type="domain" description="EF-hand" evidence="5">
    <location>
        <begin position="60"/>
        <end position="95"/>
    </location>
</feature>
<evidence type="ECO:0000256" key="4">
    <source>
        <dbReference type="SAM" id="MobiDB-lite"/>
    </source>
</evidence>
<dbReference type="InterPro" id="IPR011992">
    <property type="entry name" value="EF-hand-dom_pair"/>
</dbReference>
<feature type="non-terminal residue" evidence="6">
    <location>
        <position position="247"/>
    </location>
</feature>
<feature type="domain" description="EF-hand" evidence="5">
    <location>
        <begin position="216"/>
        <end position="247"/>
    </location>
</feature>
<organism evidence="6 7">
    <name type="scientific">Pomacea canaliculata</name>
    <name type="common">Golden apple snail</name>
    <dbReference type="NCBI Taxonomy" id="400727"/>
    <lineage>
        <taxon>Eukaryota</taxon>
        <taxon>Metazoa</taxon>
        <taxon>Spiralia</taxon>
        <taxon>Lophotrochozoa</taxon>
        <taxon>Mollusca</taxon>
        <taxon>Gastropoda</taxon>
        <taxon>Caenogastropoda</taxon>
        <taxon>Architaenioglossa</taxon>
        <taxon>Ampullarioidea</taxon>
        <taxon>Ampullariidae</taxon>
        <taxon>Pomacea</taxon>
    </lineage>
</organism>
<protein>
    <recommendedName>
        <fullName evidence="5">EF-hand domain-containing protein</fullName>
    </recommendedName>
</protein>
<dbReference type="Gene3D" id="1.10.238.10">
    <property type="entry name" value="EF-hand"/>
    <property type="match status" value="3"/>
</dbReference>
<dbReference type="EMBL" id="PZQS01000007">
    <property type="protein sequence ID" value="PVD27827.1"/>
    <property type="molecule type" value="Genomic_DNA"/>
</dbReference>
<keyword evidence="1" id="KW-0479">Metal-binding</keyword>
<evidence type="ECO:0000313" key="7">
    <source>
        <dbReference type="Proteomes" id="UP000245119"/>
    </source>
</evidence>
<dbReference type="InterPro" id="IPR018247">
    <property type="entry name" value="EF_Hand_1_Ca_BS"/>
</dbReference>
<dbReference type="PROSITE" id="PS00018">
    <property type="entry name" value="EF_HAND_1"/>
    <property type="match status" value="3"/>
</dbReference>
<gene>
    <name evidence="6" type="ORF">C0Q70_13002</name>
</gene>
<dbReference type="PANTHER" id="PTHR10827">
    <property type="entry name" value="RETICULOCALBIN"/>
    <property type="match status" value="1"/>
</dbReference>
<keyword evidence="2" id="KW-0677">Repeat</keyword>
<proteinExistence type="predicted"/>
<evidence type="ECO:0000259" key="5">
    <source>
        <dbReference type="PROSITE" id="PS50222"/>
    </source>
</evidence>